<feature type="region of interest" description="Disordered" evidence="2">
    <location>
        <begin position="1"/>
        <end position="42"/>
    </location>
</feature>
<feature type="coiled-coil region" evidence="1">
    <location>
        <begin position="141"/>
        <end position="168"/>
    </location>
</feature>
<evidence type="ECO:0000256" key="1">
    <source>
        <dbReference type="SAM" id="Coils"/>
    </source>
</evidence>
<dbReference type="PANTHER" id="PTHR34210">
    <property type="entry name" value="OS01G0252900 PROTEIN"/>
    <property type="match status" value="1"/>
</dbReference>
<protein>
    <submittedName>
        <fullName evidence="3">Ubiquitin carboxyl-terminal hydrolase</fullName>
    </submittedName>
</protein>
<reference evidence="3" key="1">
    <citation type="submission" date="2022-08" db="EMBL/GenBank/DDBJ databases">
        <authorList>
            <person name="Marques A."/>
        </authorList>
    </citation>
    <scope>NUCLEOTIDE SEQUENCE</scope>
    <source>
        <strain evidence="3">RhyPub2mFocal</strain>
        <tissue evidence="3">Leaves</tissue>
    </source>
</reference>
<organism evidence="3 4">
    <name type="scientific">Rhynchospora pubera</name>
    <dbReference type="NCBI Taxonomy" id="906938"/>
    <lineage>
        <taxon>Eukaryota</taxon>
        <taxon>Viridiplantae</taxon>
        <taxon>Streptophyta</taxon>
        <taxon>Embryophyta</taxon>
        <taxon>Tracheophyta</taxon>
        <taxon>Spermatophyta</taxon>
        <taxon>Magnoliopsida</taxon>
        <taxon>Liliopsida</taxon>
        <taxon>Poales</taxon>
        <taxon>Cyperaceae</taxon>
        <taxon>Cyperoideae</taxon>
        <taxon>Rhynchosporeae</taxon>
        <taxon>Rhynchospora</taxon>
    </lineage>
</organism>
<evidence type="ECO:0000256" key="2">
    <source>
        <dbReference type="SAM" id="MobiDB-lite"/>
    </source>
</evidence>
<comment type="caution">
    <text evidence="3">The sequence shown here is derived from an EMBL/GenBank/DDBJ whole genome shotgun (WGS) entry which is preliminary data.</text>
</comment>
<sequence>MRRQGQFPDAGPNPMMQQQLAYPHQQLSGSAYSTQDPLRPADGLKISSYPTMSFTEGQGNAAPHSYMYEAQRGDPKHGTEKMGSTEPKAETANNSALEGNYKDNGAPPQTIDALEQIFFQDLTKLLKEHHDAEDAEFSRHCQRLNEINAQYQEKLVALRANQGKIREEFLKKEAQSRFQQYQQYQQNNSMALCQNNNPPPPRPSGAHHSHPSARGYGMEGTHRPTFCGAYGAEGYPGGYGGDAPPLGPYPNQASQYKSGGHMHGRGFEPHYPGGRGYNAGGRQHYVLIWSVL</sequence>
<keyword evidence="4" id="KW-1185">Reference proteome</keyword>
<gene>
    <name evidence="3" type="ORF">LUZ62_074451</name>
</gene>
<proteinExistence type="predicted"/>
<dbReference type="Proteomes" id="UP001140206">
    <property type="component" value="Chromosome 4"/>
</dbReference>
<name>A0AAV8D9A8_9POAL</name>
<evidence type="ECO:0000313" key="3">
    <source>
        <dbReference type="EMBL" id="KAJ4764076.1"/>
    </source>
</evidence>
<evidence type="ECO:0000313" key="4">
    <source>
        <dbReference type="Proteomes" id="UP001140206"/>
    </source>
</evidence>
<feature type="compositionally biased region" description="Basic and acidic residues" evidence="2">
    <location>
        <begin position="71"/>
        <end position="80"/>
    </location>
</feature>
<keyword evidence="3" id="KW-0378">Hydrolase</keyword>
<dbReference type="AlphaFoldDB" id="A0AAV8D9A8"/>
<dbReference type="PANTHER" id="PTHR34210:SF1">
    <property type="entry name" value="OS03G0274700 PROTEIN"/>
    <property type="match status" value="1"/>
</dbReference>
<feature type="region of interest" description="Disordered" evidence="2">
    <location>
        <begin position="70"/>
        <end position="108"/>
    </location>
</feature>
<dbReference type="GO" id="GO:0016787">
    <property type="term" value="F:hydrolase activity"/>
    <property type="evidence" value="ECO:0007669"/>
    <property type="project" value="UniProtKB-KW"/>
</dbReference>
<keyword evidence="1" id="KW-0175">Coiled coil</keyword>
<dbReference type="EMBL" id="JAMFTS010000004">
    <property type="protein sequence ID" value="KAJ4764076.1"/>
    <property type="molecule type" value="Genomic_DNA"/>
</dbReference>
<accession>A0AAV8D9A8</accession>
<feature type="compositionally biased region" description="Polar residues" evidence="2">
    <location>
        <begin position="15"/>
        <end position="36"/>
    </location>
</feature>
<feature type="region of interest" description="Disordered" evidence="2">
    <location>
        <begin position="190"/>
        <end position="220"/>
    </location>
</feature>